<dbReference type="GO" id="GO:0005741">
    <property type="term" value="C:mitochondrial outer membrane"/>
    <property type="evidence" value="ECO:0007669"/>
    <property type="project" value="InterPro"/>
</dbReference>
<dbReference type="PANTHER" id="PTHR11743">
    <property type="entry name" value="VOLTAGE-DEPENDENT ANION-SELECTIVE CHANNEL"/>
    <property type="match status" value="1"/>
</dbReference>
<organism evidence="9 10">
    <name type="scientific">Trapa incisa</name>
    <dbReference type="NCBI Taxonomy" id="236973"/>
    <lineage>
        <taxon>Eukaryota</taxon>
        <taxon>Viridiplantae</taxon>
        <taxon>Streptophyta</taxon>
        <taxon>Embryophyta</taxon>
        <taxon>Tracheophyta</taxon>
        <taxon>Spermatophyta</taxon>
        <taxon>Magnoliopsida</taxon>
        <taxon>eudicotyledons</taxon>
        <taxon>Gunneridae</taxon>
        <taxon>Pentapetalae</taxon>
        <taxon>rosids</taxon>
        <taxon>malvids</taxon>
        <taxon>Myrtales</taxon>
        <taxon>Lythraceae</taxon>
        <taxon>Trapa</taxon>
    </lineage>
</organism>
<keyword evidence="8" id="KW-0472">Membrane</keyword>
<dbReference type="InterPro" id="IPR027246">
    <property type="entry name" value="Porin_Euk/Tom40"/>
</dbReference>
<name>A0AAN7GMH9_9MYRT</name>
<dbReference type="CDD" id="cd07306">
    <property type="entry name" value="Porin3_VDAC"/>
    <property type="match status" value="1"/>
</dbReference>
<dbReference type="GO" id="GO:0008308">
    <property type="term" value="F:voltage-gated monoatomic anion channel activity"/>
    <property type="evidence" value="ECO:0007669"/>
    <property type="project" value="InterPro"/>
</dbReference>
<evidence type="ECO:0000256" key="7">
    <source>
        <dbReference type="ARBA" id="ARBA00023114"/>
    </source>
</evidence>
<evidence type="ECO:0000256" key="3">
    <source>
        <dbReference type="ARBA" id="ARBA00022448"/>
    </source>
</evidence>
<evidence type="ECO:0000256" key="8">
    <source>
        <dbReference type="ARBA" id="ARBA00023136"/>
    </source>
</evidence>
<keyword evidence="10" id="KW-1185">Reference proteome</keyword>
<keyword evidence="5" id="KW-0812">Transmembrane</keyword>
<dbReference type="InterPro" id="IPR023614">
    <property type="entry name" value="Porin_dom_sf"/>
</dbReference>
<keyword evidence="4" id="KW-1134">Transmembrane beta strand</keyword>
<reference evidence="9 10" key="1">
    <citation type="journal article" date="2023" name="Hortic Res">
        <title>Pangenome of water caltrop reveals structural variations and asymmetric subgenome divergence after allopolyploidization.</title>
        <authorList>
            <person name="Zhang X."/>
            <person name="Chen Y."/>
            <person name="Wang L."/>
            <person name="Yuan Y."/>
            <person name="Fang M."/>
            <person name="Shi L."/>
            <person name="Lu R."/>
            <person name="Comes H.P."/>
            <person name="Ma Y."/>
            <person name="Chen Y."/>
            <person name="Huang G."/>
            <person name="Zhou Y."/>
            <person name="Zheng Z."/>
            <person name="Qiu Y."/>
        </authorList>
    </citation>
    <scope>NUCLEOTIDE SEQUENCE [LARGE SCALE GENOMIC DNA]</scope>
    <source>
        <tissue evidence="9">Roots</tissue>
    </source>
</reference>
<evidence type="ECO:0000256" key="1">
    <source>
        <dbReference type="ARBA" id="ARBA00004370"/>
    </source>
</evidence>
<dbReference type="FunFam" id="2.40.160.10:FF:000003">
    <property type="entry name" value="Outer mitochondrial membrane protein porin"/>
    <property type="match status" value="1"/>
</dbReference>
<dbReference type="Gene3D" id="2.40.160.10">
    <property type="entry name" value="Porin"/>
    <property type="match status" value="1"/>
</dbReference>
<evidence type="ECO:0000313" key="10">
    <source>
        <dbReference type="Proteomes" id="UP001345219"/>
    </source>
</evidence>
<evidence type="ECO:0008006" key="11">
    <source>
        <dbReference type="Google" id="ProtNLM"/>
    </source>
</evidence>
<keyword evidence="7" id="KW-0626">Porin</keyword>
<dbReference type="Pfam" id="PF01459">
    <property type="entry name" value="Porin_3"/>
    <property type="match status" value="1"/>
</dbReference>
<evidence type="ECO:0000256" key="4">
    <source>
        <dbReference type="ARBA" id="ARBA00022452"/>
    </source>
</evidence>
<dbReference type="GO" id="GO:0046930">
    <property type="term" value="C:pore complex"/>
    <property type="evidence" value="ECO:0007669"/>
    <property type="project" value="UniProtKB-KW"/>
</dbReference>
<dbReference type="AlphaFoldDB" id="A0AAN7GMH9"/>
<comment type="subcellular location">
    <subcellularLocation>
        <location evidence="1">Membrane</location>
    </subcellularLocation>
</comment>
<comment type="similarity">
    <text evidence="2">Belongs to the eukaryotic mitochondrial porin (TC 1.B.8.1) family.</text>
</comment>
<keyword evidence="6" id="KW-0406">Ion transport</keyword>
<keyword evidence="3" id="KW-0813">Transport</keyword>
<gene>
    <name evidence="9" type="ORF">SAY87_026884</name>
</gene>
<proteinExistence type="inferred from homology"/>
<accession>A0AAN7GMH9</accession>
<evidence type="ECO:0000256" key="2">
    <source>
        <dbReference type="ARBA" id="ARBA00009624"/>
    </source>
</evidence>
<dbReference type="InterPro" id="IPR001925">
    <property type="entry name" value="Porin_Euk"/>
</dbReference>
<dbReference type="PROSITE" id="PS00558">
    <property type="entry name" value="EUKARYOTIC_PORIN"/>
    <property type="match status" value="1"/>
</dbReference>
<evidence type="ECO:0000313" key="9">
    <source>
        <dbReference type="EMBL" id="KAK4749435.1"/>
    </source>
</evidence>
<protein>
    <recommendedName>
        <fullName evidence="11">Mitochondrial outer membrane protein porin 2</fullName>
    </recommendedName>
</protein>
<dbReference type="EMBL" id="JAXIOK010000018">
    <property type="protein sequence ID" value="KAK4749435.1"/>
    <property type="molecule type" value="Genomic_DNA"/>
</dbReference>
<sequence length="278" mass="29549">MTSNGPGLFSEIGKKARDILTANYNTTKKISINTRSFDNGVVLTSTSLKDGGVSLALVGAEYTYKNSLIHVILDTESQILTTATFTEILPSTKAIASFKFPDCSSGKIELQYFHDHATLSTSMGLKQSPVIDISATVGTSDIALGGEAGYDTKFGSFTKYTAGVCARKSDACAAVILADKGNTIRATYMHHLDKQKKNCAVGEIMRKLSTNESIVIVGGVYVVDPLTVVKAKLNSYGMLGAVLQHEIIPKSMLTISGEVNTKALDKATKLGLSIALVP</sequence>
<dbReference type="PANTHER" id="PTHR11743:SF23">
    <property type="entry name" value="MITOCHONDRIAL OUTER MEMBRANE PROTEIN PORIN 5-RELATED"/>
    <property type="match status" value="1"/>
</dbReference>
<dbReference type="Proteomes" id="UP001345219">
    <property type="component" value="Chromosome 21"/>
</dbReference>
<dbReference type="GO" id="GO:0009617">
    <property type="term" value="P:response to bacterium"/>
    <property type="evidence" value="ECO:0007669"/>
    <property type="project" value="UniProtKB-ARBA"/>
</dbReference>
<comment type="caution">
    <text evidence="9">The sequence shown here is derived from an EMBL/GenBank/DDBJ whole genome shotgun (WGS) entry which is preliminary data.</text>
</comment>
<evidence type="ECO:0000256" key="6">
    <source>
        <dbReference type="ARBA" id="ARBA00023065"/>
    </source>
</evidence>
<evidence type="ECO:0000256" key="5">
    <source>
        <dbReference type="ARBA" id="ARBA00022692"/>
    </source>
</evidence>
<dbReference type="GO" id="GO:0015288">
    <property type="term" value="F:porin activity"/>
    <property type="evidence" value="ECO:0007669"/>
    <property type="project" value="UniProtKB-KW"/>
</dbReference>